<accession>T1FHV7</accession>
<sequence length="112" mass="12490">MGDIEWGRTGYSGGDRSCFSQKFFISDAKTISSGASLTRICSYHKLAGQDCVDFLLKKGQLEEDDIDDYDGTKSSKMTANVDYSNDDGYLAEALRDKRVRFGKRVVPKPRMG</sequence>
<evidence type="ECO:0000313" key="3">
    <source>
        <dbReference type="Proteomes" id="UP000015101"/>
    </source>
</evidence>
<dbReference type="EMBL" id="KB097710">
    <property type="protein sequence ID" value="ESN91205.1"/>
    <property type="molecule type" value="Genomic_DNA"/>
</dbReference>
<proteinExistence type="predicted"/>
<dbReference type="AlphaFoldDB" id="T1FHV7"/>
<dbReference type="CTD" id="20208406"/>
<protein>
    <submittedName>
        <fullName evidence="1 2">Uncharacterized protein</fullName>
    </submittedName>
</protein>
<keyword evidence="3" id="KW-1185">Reference proteome</keyword>
<reference evidence="3" key="1">
    <citation type="submission" date="2012-12" db="EMBL/GenBank/DDBJ databases">
        <authorList>
            <person name="Hellsten U."/>
            <person name="Grimwood J."/>
            <person name="Chapman J.A."/>
            <person name="Shapiro H."/>
            <person name="Aerts A."/>
            <person name="Otillar R.P."/>
            <person name="Terry A.Y."/>
            <person name="Boore J.L."/>
            <person name="Simakov O."/>
            <person name="Marletaz F."/>
            <person name="Cho S.-J."/>
            <person name="Edsinger-Gonzales E."/>
            <person name="Havlak P."/>
            <person name="Kuo D.-H."/>
            <person name="Larsson T."/>
            <person name="Lv J."/>
            <person name="Arendt D."/>
            <person name="Savage R."/>
            <person name="Osoegawa K."/>
            <person name="de Jong P."/>
            <person name="Lindberg D.R."/>
            <person name="Seaver E.C."/>
            <person name="Weisblat D.A."/>
            <person name="Putnam N.H."/>
            <person name="Grigoriev I.V."/>
            <person name="Rokhsar D.S."/>
        </authorList>
    </citation>
    <scope>NUCLEOTIDE SEQUENCE</scope>
</reference>
<evidence type="ECO:0000313" key="2">
    <source>
        <dbReference type="EnsemblMetazoa" id="HelroP182177"/>
    </source>
</evidence>
<reference evidence="1 3" key="2">
    <citation type="journal article" date="2013" name="Nature">
        <title>Insights into bilaterian evolution from three spiralian genomes.</title>
        <authorList>
            <person name="Simakov O."/>
            <person name="Marletaz F."/>
            <person name="Cho S.J."/>
            <person name="Edsinger-Gonzales E."/>
            <person name="Havlak P."/>
            <person name="Hellsten U."/>
            <person name="Kuo D.H."/>
            <person name="Larsson T."/>
            <person name="Lv J."/>
            <person name="Arendt D."/>
            <person name="Savage R."/>
            <person name="Osoegawa K."/>
            <person name="de Jong P."/>
            <person name="Grimwood J."/>
            <person name="Chapman J.A."/>
            <person name="Shapiro H."/>
            <person name="Aerts A."/>
            <person name="Otillar R.P."/>
            <person name="Terry A.Y."/>
            <person name="Boore J.L."/>
            <person name="Grigoriev I.V."/>
            <person name="Lindberg D.R."/>
            <person name="Seaver E.C."/>
            <person name="Weisblat D.A."/>
            <person name="Putnam N.H."/>
            <person name="Rokhsar D.S."/>
        </authorList>
    </citation>
    <scope>NUCLEOTIDE SEQUENCE</scope>
</reference>
<dbReference type="EMBL" id="AMQM01008010">
    <property type="status" value="NOT_ANNOTATED_CDS"/>
    <property type="molecule type" value="Genomic_DNA"/>
</dbReference>
<dbReference type="KEGG" id="hro:HELRODRAFT_182177"/>
<dbReference type="RefSeq" id="XP_009030724.1">
    <property type="nucleotide sequence ID" value="XM_009032476.1"/>
</dbReference>
<evidence type="ECO:0000313" key="1">
    <source>
        <dbReference type="EMBL" id="ESN91205.1"/>
    </source>
</evidence>
<gene>
    <name evidence="2" type="primary">20208406</name>
    <name evidence="1" type="ORF">HELRODRAFT_182177</name>
</gene>
<reference evidence="2" key="3">
    <citation type="submission" date="2015-06" db="UniProtKB">
        <authorList>
            <consortium name="EnsemblMetazoa"/>
        </authorList>
    </citation>
    <scope>IDENTIFICATION</scope>
</reference>
<dbReference type="HOGENOM" id="CLU_2148551_0_0_1"/>
<name>T1FHV7_HELRO</name>
<dbReference type="Proteomes" id="UP000015101">
    <property type="component" value="Unassembled WGS sequence"/>
</dbReference>
<organism evidence="2 3">
    <name type="scientific">Helobdella robusta</name>
    <name type="common">Californian leech</name>
    <dbReference type="NCBI Taxonomy" id="6412"/>
    <lineage>
        <taxon>Eukaryota</taxon>
        <taxon>Metazoa</taxon>
        <taxon>Spiralia</taxon>
        <taxon>Lophotrochozoa</taxon>
        <taxon>Annelida</taxon>
        <taxon>Clitellata</taxon>
        <taxon>Hirudinea</taxon>
        <taxon>Rhynchobdellida</taxon>
        <taxon>Glossiphoniidae</taxon>
        <taxon>Helobdella</taxon>
    </lineage>
</organism>
<dbReference type="EnsemblMetazoa" id="HelroT182177">
    <property type="protein sequence ID" value="HelroP182177"/>
    <property type="gene ID" value="HelroG182177"/>
</dbReference>
<dbReference type="InParanoid" id="T1FHV7"/>
<dbReference type="GeneID" id="20208406"/>